<evidence type="ECO:0000256" key="9">
    <source>
        <dbReference type="ARBA" id="ARBA00023212"/>
    </source>
</evidence>
<organism evidence="18 19">
    <name type="scientific">Ovis aries</name>
    <name type="common">Sheep</name>
    <dbReference type="NCBI Taxonomy" id="9940"/>
    <lineage>
        <taxon>Eukaryota</taxon>
        <taxon>Metazoa</taxon>
        <taxon>Chordata</taxon>
        <taxon>Craniata</taxon>
        <taxon>Vertebrata</taxon>
        <taxon>Euteleostomi</taxon>
        <taxon>Mammalia</taxon>
        <taxon>Eutheria</taxon>
        <taxon>Laurasiatheria</taxon>
        <taxon>Artiodactyla</taxon>
        <taxon>Ruminantia</taxon>
        <taxon>Pecora</taxon>
        <taxon>Bovidae</taxon>
        <taxon>Caprinae</taxon>
        <taxon>Ovis</taxon>
    </lineage>
</organism>
<comment type="subunit">
    <text evidence="13">Homodimer. Interacts with actin, TJP1, CGN and CDH1.</text>
</comment>
<evidence type="ECO:0000256" key="4">
    <source>
        <dbReference type="ARBA" id="ARBA00022490"/>
    </source>
</evidence>
<evidence type="ECO:0000256" key="6">
    <source>
        <dbReference type="ARBA" id="ARBA00022794"/>
    </source>
</evidence>
<feature type="coiled-coil region" evidence="15">
    <location>
        <begin position="192"/>
        <end position="247"/>
    </location>
</feature>
<keyword evidence="9" id="KW-0206">Cytoskeleton</keyword>
<evidence type="ECO:0000313" key="18">
    <source>
        <dbReference type="EMBL" id="KAG5201592.1"/>
    </source>
</evidence>
<comment type="similarity">
    <text evidence="11">Belongs to the ADISSP family.</text>
</comment>
<accession>A0A835ZY80</accession>
<feature type="domain" description="Calponin-homology (CH)" evidence="17">
    <location>
        <begin position="7"/>
        <end position="118"/>
    </location>
</feature>
<evidence type="ECO:0000256" key="5">
    <source>
        <dbReference type="ARBA" id="ARBA00022701"/>
    </source>
</evidence>
<evidence type="ECO:0000256" key="16">
    <source>
        <dbReference type="SAM" id="MobiDB-lite"/>
    </source>
</evidence>
<dbReference type="PANTHER" id="PTHR13287:SF2">
    <property type="entry name" value="ADIPOSE-SECRETED SIGNALING PROTEIN"/>
    <property type="match status" value="1"/>
</dbReference>
<keyword evidence="4" id="KW-0963">Cytoplasm</keyword>
<feature type="region of interest" description="Disordered" evidence="16">
    <location>
        <begin position="148"/>
        <end position="183"/>
    </location>
</feature>
<evidence type="ECO:0000256" key="8">
    <source>
        <dbReference type="ARBA" id="ARBA00023136"/>
    </source>
</evidence>
<evidence type="ECO:0000256" key="7">
    <source>
        <dbReference type="ARBA" id="ARBA00023069"/>
    </source>
</evidence>
<dbReference type="InterPro" id="IPR001715">
    <property type="entry name" value="CH_dom"/>
</dbReference>
<dbReference type="Gene3D" id="1.10.418.10">
    <property type="entry name" value="Calponin-like domain"/>
    <property type="match status" value="1"/>
</dbReference>
<dbReference type="PROSITE" id="PS50021">
    <property type="entry name" value="CH"/>
    <property type="match status" value="1"/>
</dbReference>
<dbReference type="InterPro" id="IPR026794">
    <property type="entry name" value="ADISSP"/>
</dbReference>
<sequence>MAGSVDEEALHQLYLWVDNIPLSRPKRNLSRDFSDGGVCSNVFLVAEVIKFYFPKMVEMHNYVPANSLQQKLSNWSHLNRKVLNKLNFSVPEDVMRKIAQCAPGVVELVLIPLRQRLEERQRRRKQGIGSLQELAPQDGTDYIDVGLSQKARGEGVPDPQGRGQLREGRLPVPRPPGDSQALQSDPSFVLQIAEKEQELLASQETVQVLQMKVRRLEHLLQLKNVRIEDLSRRLQQAERKQRNVAGAASVQGSKSRVRSIRFAASHDAESSQSHVHFDEKLHDSVVMVTQESDSSFLVKVGFLKILHRYEITFTLPPVHRLSKDVRETPVPSLHLKLLSVMPIPEGYSVKCEYSAHKEGVLKEEMLLACEGGPDTCVRVMVQARVMDRHHGTPMLLDGVRCVGAELEYDSEHSDWRGFD</sequence>
<dbReference type="InterPro" id="IPR010441">
    <property type="entry name" value="CH_2"/>
</dbReference>
<dbReference type="AlphaFoldDB" id="A0A835ZY80"/>
<keyword evidence="6" id="KW-0970">Cilium biogenesis/degradation</keyword>
<dbReference type="Pfam" id="PF06294">
    <property type="entry name" value="CH_2"/>
    <property type="match status" value="1"/>
</dbReference>
<keyword evidence="5" id="KW-0493">Microtubule</keyword>
<evidence type="ECO:0000256" key="13">
    <source>
        <dbReference type="ARBA" id="ARBA00064577"/>
    </source>
</evidence>
<keyword evidence="15" id="KW-0175">Coiled coil</keyword>
<comment type="caution">
    <text evidence="18">The sequence shown here is derived from an EMBL/GenBank/DDBJ whole genome shotgun (WGS) entry which is preliminary data.</text>
</comment>
<dbReference type="GO" id="GO:0005930">
    <property type="term" value="C:axoneme"/>
    <property type="evidence" value="ECO:0007669"/>
    <property type="project" value="UniProtKB-SubCell"/>
</dbReference>
<dbReference type="Proteomes" id="UP000664991">
    <property type="component" value="Unassembled WGS sequence"/>
</dbReference>
<evidence type="ECO:0000256" key="2">
    <source>
        <dbReference type="ARBA" id="ARBA00004430"/>
    </source>
</evidence>
<dbReference type="GO" id="GO:0016324">
    <property type="term" value="C:apical plasma membrane"/>
    <property type="evidence" value="ECO:0007669"/>
    <property type="project" value="UniProtKB-SubCell"/>
</dbReference>
<dbReference type="Pfam" id="PF15006">
    <property type="entry name" value="DUF4517"/>
    <property type="match status" value="1"/>
</dbReference>
<dbReference type="PANTHER" id="PTHR13287">
    <property type="entry name" value="ADIPOSE-SECRETED SIGNALING PROTEIN"/>
    <property type="match status" value="1"/>
</dbReference>
<keyword evidence="10" id="KW-0966">Cell projection</keyword>
<evidence type="ECO:0000256" key="12">
    <source>
        <dbReference type="ARBA" id="ARBA00035300"/>
    </source>
</evidence>
<evidence type="ECO:0000256" key="10">
    <source>
        <dbReference type="ARBA" id="ARBA00023273"/>
    </source>
</evidence>
<dbReference type="GO" id="GO:0008092">
    <property type="term" value="F:cytoskeletal protein binding"/>
    <property type="evidence" value="ECO:0007669"/>
    <property type="project" value="UniProtKB-ARBA"/>
</dbReference>
<protein>
    <recommendedName>
        <fullName evidence="12">Adipose-secreted signaling protein</fullName>
    </recommendedName>
    <alternativeName>
        <fullName evidence="14">Sperm flagellar protein 1</fullName>
    </alternativeName>
</protein>
<dbReference type="EMBL" id="JAEMGP010000013">
    <property type="protein sequence ID" value="KAG5201592.1"/>
    <property type="molecule type" value="Genomic_DNA"/>
</dbReference>
<keyword evidence="8" id="KW-0472">Membrane</keyword>
<keyword evidence="3" id="KW-1003">Cell membrane</keyword>
<evidence type="ECO:0000256" key="1">
    <source>
        <dbReference type="ARBA" id="ARBA00004221"/>
    </source>
</evidence>
<dbReference type="GO" id="GO:0030030">
    <property type="term" value="P:cell projection organization"/>
    <property type="evidence" value="ECO:0007669"/>
    <property type="project" value="UniProtKB-KW"/>
</dbReference>
<evidence type="ECO:0000259" key="17">
    <source>
        <dbReference type="PROSITE" id="PS50021"/>
    </source>
</evidence>
<evidence type="ECO:0000256" key="11">
    <source>
        <dbReference type="ARBA" id="ARBA00035018"/>
    </source>
</evidence>
<evidence type="ECO:0000256" key="14">
    <source>
        <dbReference type="ARBA" id="ARBA00072182"/>
    </source>
</evidence>
<name>A0A835ZY80_SHEEP</name>
<evidence type="ECO:0000313" key="19">
    <source>
        <dbReference type="Proteomes" id="UP000664991"/>
    </source>
</evidence>
<gene>
    <name evidence="18" type="ORF">JEQ12_004355</name>
</gene>
<keyword evidence="7" id="KW-0969">Cilium</keyword>
<dbReference type="InterPro" id="IPR036872">
    <property type="entry name" value="CH_dom_sf"/>
</dbReference>
<reference evidence="18 19" key="1">
    <citation type="submission" date="2020-12" db="EMBL/GenBank/DDBJ databases">
        <title>De novo assembly of Tibetan sheep genome.</title>
        <authorList>
            <person name="Li X."/>
        </authorList>
    </citation>
    <scope>NUCLEOTIDE SEQUENCE [LARGE SCALE GENOMIC DNA]</scope>
    <source>
        <tissue evidence="18">Heart</tissue>
    </source>
</reference>
<evidence type="ECO:0000256" key="15">
    <source>
        <dbReference type="SAM" id="Coils"/>
    </source>
</evidence>
<evidence type="ECO:0000256" key="3">
    <source>
        <dbReference type="ARBA" id="ARBA00022475"/>
    </source>
</evidence>
<dbReference type="GO" id="GO:0005874">
    <property type="term" value="C:microtubule"/>
    <property type="evidence" value="ECO:0007669"/>
    <property type="project" value="UniProtKB-KW"/>
</dbReference>
<dbReference type="FunFam" id="1.10.418.10:FF:000060">
    <property type="entry name" value="Sperm flagellar protein 1"/>
    <property type="match status" value="1"/>
</dbReference>
<proteinExistence type="inferred from homology"/>
<comment type="subcellular location">
    <subcellularLocation>
        <location evidence="1">Apical cell membrane</location>
    </subcellularLocation>
    <subcellularLocation>
        <location evidence="2">Cytoplasm</location>
        <location evidence="2">Cytoskeleton</location>
        <location evidence="2">Cilium axoneme</location>
    </subcellularLocation>
</comment>